<keyword evidence="2" id="KW-1185">Reference proteome</keyword>
<feature type="non-terminal residue" evidence="1">
    <location>
        <position position="1"/>
    </location>
</feature>
<dbReference type="OrthoDB" id="7392499at2759"/>
<reference evidence="2" key="2">
    <citation type="submission" date="2015-01" db="EMBL/GenBank/DDBJ databases">
        <title>Evolutionary Origins and Diversification of the Mycorrhizal Mutualists.</title>
        <authorList>
            <consortium name="DOE Joint Genome Institute"/>
            <consortium name="Mycorrhizal Genomics Consortium"/>
            <person name="Kohler A."/>
            <person name="Kuo A."/>
            <person name="Nagy L.G."/>
            <person name="Floudas D."/>
            <person name="Copeland A."/>
            <person name="Barry K.W."/>
            <person name="Cichocki N."/>
            <person name="Veneault-Fourrey C."/>
            <person name="LaButti K."/>
            <person name="Lindquist E.A."/>
            <person name="Lipzen A."/>
            <person name="Lundell T."/>
            <person name="Morin E."/>
            <person name="Murat C."/>
            <person name="Riley R."/>
            <person name="Ohm R."/>
            <person name="Sun H."/>
            <person name="Tunlid A."/>
            <person name="Henrissat B."/>
            <person name="Grigoriev I.V."/>
            <person name="Hibbett D.S."/>
            <person name="Martin F."/>
        </authorList>
    </citation>
    <scope>NUCLEOTIDE SEQUENCE [LARGE SCALE GENOMIC DNA]</scope>
    <source>
        <strain evidence="2">441</strain>
    </source>
</reference>
<evidence type="ECO:0000313" key="2">
    <source>
        <dbReference type="Proteomes" id="UP000054018"/>
    </source>
</evidence>
<dbReference type="EMBL" id="KN833764">
    <property type="protein sequence ID" value="KIK20483.1"/>
    <property type="molecule type" value="Genomic_DNA"/>
</dbReference>
<reference evidence="1 2" key="1">
    <citation type="submission" date="2014-04" db="EMBL/GenBank/DDBJ databases">
        <authorList>
            <consortium name="DOE Joint Genome Institute"/>
            <person name="Kuo A."/>
            <person name="Kohler A."/>
            <person name="Costa M.D."/>
            <person name="Nagy L.G."/>
            <person name="Floudas D."/>
            <person name="Copeland A."/>
            <person name="Barry K.W."/>
            <person name="Cichocki N."/>
            <person name="Veneault-Fourrey C."/>
            <person name="LaButti K."/>
            <person name="Lindquist E.A."/>
            <person name="Lipzen A."/>
            <person name="Lundell T."/>
            <person name="Morin E."/>
            <person name="Murat C."/>
            <person name="Sun H."/>
            <person name="Tunlid A."/>
            <person name="Henrissat B."/>
            <person name="Grigoriev I.V."/>
            <person name="Hibbett D.S."/>
            <person name="Martin F."/>
            <person name="Nordberg H.P."/>
            <person name="Cantor M.N."/>
            <person name="Hua S.X."/>
        </authorList>
    </citation>
    <scope>NUCLEOTIDE SEQUENCE [LARGE SCALE GENOMIC DNA]</scope>
    <source>
        <strain evidence="1 2">441</strain>
    </source>
</reference>
<name>A0A0C9ZKP9_9AGAM</name>
<gene>
    <name evidence="1" type="ORF">PISMIDRAFT_105733</name>
</gene>
<accession>A0A0C9ZKP9</accession>
<dbReference type="HOGENOM" id="CLU_202890_0_0_1"/>
<dbReference type="AlphaFoldDB" id="A0A0C9ZKP9"/>
<dbReference type="Proteomes" id="UP000054018">
    <property type="component" value="Unassembled WGS sequence"/>
</dbReference>
<evidence type="ECO:0000313" key="1">
    <source>
        <dbReference type="EMBL" id="KIK20483.1"/>
    </source>
</evidence>
<proteinExistence type="predicted"/>
<protein>
    <submittedName>
        <fullName evidence="1">Unplaced genomic scaffold scaffold_80, whole genome shotgun sequence</fullName>
    </submittedName>
</protein>
<sequence length="71" mass="7889">HFFTQMPHPIHRNSDMNAILSVGFTSIHSLPSKVIQKDCTKPTGVLSPIFTTGHDCPQTIFSTSTYVVLIF</sequence>
<organism evidence="1 2">
    <name type="scientific">Pisolithus microcarpus 441</name>
    <dbReference type="NCBI Taxonomy" id="765257"/>
    <lineage>
        <taxon>Eukaryota</taxon>
        <taxon>Fungi</taxon>
        <taxon>Dikarya</taxon>
        <taxon>Basidiomycota</taxon>
        <taxon>Agaricomycotina</taxon>
        <taxon>Agaricomycetes</taxon>
        <taxon>Agaricomycetidae</taxon>
        <taxon>Boletales</taxon>
        <taxon>Sclerodermatineae</taxon>
        <taxon>Pisolithaceae</taxon>
        <taxon>Pisolithus</taxon>
    </lineage>
</organism>